<reference evidence="5 6" key="1">
    <citation type="submission" date="2024-05" db="EMBL/GenBank/DDBJ databases">
        <authorList>
            <person name="Haq I."/>
            <person name="Ullah Z."/>
            <person name="Ahmad R."/>
            <person name="Li M."/>
            <person name="Tong Y."/>
        </authorList>
    </citation>
    <scope>NUCLEOTIDE SEQUENCE [LARGE SCALE GENOMIC DNA]</scope>
    <source>
        <strain evidence="5 6">16A2E</strain>
    </source>
</reference>
<keyword evidence="1 3" id="KW-0807">Transducer</keyword>
<dbReference type="InterPro" id="IPR004090">
    <property type="entry name" value="Chemotax_Me-accpt_rcpt"/>
</dbReference>
<dbReference type="SUPFAM" id="SSF58104">
    <property type="entry name" value="Methyl-accepting chemotaxis protein (MCP) signaling domain"/>
    <property type="match status" value="1"/>
</dbReference>
<comment type="similarity">
    <text evidence="2">Belongs to the methyl-accepting chemotaxis (MCP) protein family.</text>
</comment>
<evidence type="ECO:0000256" key="1">
    <source>
        <dbReference type="ARBA" id="ARBA00023224"/>
    </source>
</evidence>
<feature type="domain" description="Methyl-accepting transducer" evidence="4">
    <location>
        <begin position="202"/>
        <end position="427"/>
    </location>
</feature>
<proteinExistence type="inferred from homology"/>
<evidence type="ECO:0000313" key="6">
    <source>
        <dbReference type="Proteomes" id="UP001444625"/>
    </source>
</evidence>
<gene>
    <name evidence="5" type="ORF">ABC228_10085</name>
</gene>
<dbReference type="PANTHER" id="PTHR32089">
    <property type="entry name" value="METHYL-ACCEPTING CHEMOTAXIS PROTEIN MCPB"/>
    <property type="match status" value="1"/>
</dbReference>
<dbReference type="Pfam" id="PF11563">
    <property type="entry name" value="Protoglobin"/>
    <property type="match status" value="1"/>
</dbReference>
<dbReference type="CDD" id="cd11386">
    <property type="entry name" value="MCP_signal"/>
    <property type="match status" value="1"/>
</dbReference>
<organism evidence="5 6">
    <name type="scientific">Ornithinibacillus xuwenensis</name>
    <dbReference type="NCBI Taxonomy" id="3144668"/>
    <lineage>
        <taxon>Bacteria</taxon>
        <taxon>Bacillati</taxon>
        <taxon>Bacillota</taxon>
        <taxon>Bacilli</taxon>
        <taxon>Bacillales</taxon>
        <taxon>Bacillaceae</taxon>
        <taxon>Ornithinibacillus</taxon>
    </lineage>
</organism>
<dbReference type="PRINTS" id="PR00260">
    <property type="entry name" value="CHEMTRNSDUCR"/>
</dbReference>
<dbReference type="InterPro" id="IPR004089">
    <property type="entry name" value="MCPsignal_dom"/>
</dbReference>
<keyword evidence="6" id="KW-1185">Reference proteome</keyword>
<dbReference type="SUPFAM" id="SSF46458">
    <property type="entry name" value="Globin-like"/>
    <property type="match status" value="1"/>
</dbReference>
<dbReference type="PANTHER" id="PTHR32089:SF118">
    <property type="entry name" value="HEME-BASED AEROTACTIC TRANSDUCER HEMAT"/>
    <property type="match status" value="1"/>
</dbReference>
<dbReference type="Gene3D" id="1.10.287.950">
    <property type="entry name" value="Methyl-accepting chemotaxis protein"/>
    <property type="match status" value="1"/>
</dbReference>
<dbReference type="InterPro" id="IPR044398">
    <property type="entry name" value="Globin-sensor_dom"/>
</dbReference>
<evidence type="ECO:0000259" key="4">
    <source>
        <dbReference type="PROSITE" id="PS50111"/>
    </source>
</evidence>
<accession>A0ABU9XGZ7</accession>
<evidence type="ECO:0000313" key="5">
    <source>
        <dbReference type="EMBL" id="MEN2767537.1"/>
    </source>
</evidence>
<evidence type="ECO:0000256" key="3">
    <source>
        <dbReference type="PROSITE-ProRule" id="PRU00284"/>
    </source>
</evidence>
<protein>
    <submittedName>
        <fullName evidence="5">Globin-coupled sensor protein</fullName>
    </submittedName>
</protein>
<comment type="caution">
    <text evidence="5">The sequence shown here is derived from an EMBL/GenBank/DDBJ whole genome shotgun (WGS) entry which is preliminary data.</text>
</comment>
<evidence type="ECO:0000256" key="2">
    <source>
        <dbReference type="ARBA" id="ARBA00029447"/>
    </source>
</evidence>
<dbReference type="Gene3D" id="1.10.490.10">
    <property type="entry name" value="Globins"/>
    <property type="match status" value="1"/>
</dbReference>
<dbReference type="Pfam" id="PF00015">
    <property type="entry name" value="MCPsignal"/>
    <property type="match status" value="1"/>
</dbReference>
<dbReference type="EMBL" id="JBDIML010000003">
    <property type="protein sequence ID" value="MEN2767537.1"/>
    <property type="molecule type" value="Genomic_DNA"/>
</dbReference>
<dbReference type="CDD" id="cd01068">
    <property type="entry name" value="globin_sensor"/>
    <property type="match status" value="1"/>
</dbReference>
<dbReference type="Proteomes" id="UP001444625">
    <property type="component" value="Unassembled WGS sequence"/>
</dbReference>
<name>A0ABU9XGZ7_9BACI</name>
<dbReference type="InterPro" id="IPR009050">
    <property type="entry name" value="Globin-like_sf"/>
</dbReference>
<dbReference type="PROSITE" id="PS50111">
    <property type="entry name" value="CHEMOTAXIS_TRANSDUC_2"/>
    <property type="match status" value="1"/>
</dbReference>
<dbReference type="InterPro" id="IPR039379">
    <property type="entry name" value="Protoglobin_sensor_dom"/>
</dbReference>
<dbReference type="RefSeq" id="WP_345825011.1">
    <property type="nucleotide sequence ID" value="NZ_JBDIML010000003.1"/>
</dbReference>
<dbReference type="SMART" id="SM00283">
    <property type="entry name" value="MA"/>
    <property type="match status" value="1"/>
</dbReference>
<sequence>MATLFQTKQKTKLSLTDISANMKPVLEVESGSDLEKQLAMLDLTMKDLAVAQALKPYVEESVHTIIESFYDNLDNNPLLIKIINDNSSIDRLKQTLRKHIVEMFSGVMNEAFIQQRKRIAIIHVHIGLTQKWYIASFEKIFNGLIETVLTKFHHSQDQITAIKVINKLLNLEQQVVLEAYDDEVNRQKEAELQQKADIFALLEQTSMELSTVSKESTASFEEMSAQIDLITTNSKTGTELSESAKEIADEGNERLKNMSLSLEKMESSTSKVTDEMNVLEETSTQIKDIIQIVKSIADQTSLLALNASIEAARAGEHGRGFAVVAEEVRKLSEQSANSVSSVTDLINKTNEQVQQSASSINESKGYLDEVREQMHRTEEAFNQINKSMEKTKASNITMQQDLEGISQEIIEITKSSESISATVENIKQMIERG</sequence>
<dbReference type="InterPro" id="IPR012292">
    <property type="entry name" value="Globin/Proto"/>
</dbReference>